<dbReference type="Gene3D" id="3.60.120.10">
    <property type="entry name" value="Anthranilate synthase"/>
    <property type="match status" value="1"/>
</dbReference>
<keyword evidence="3" id="KW-1185">Reference proteome</keyword>
<dbReference type="GO" id="GO:0046820">
    <property type="term" value="F:4-amino-4-deoxychorismate synthase activity"/>
    <property type="evidence" value="ECO:0007669"/>
    <property type="project" value="UniProtKB-EC"/>
</dbReference>
<feature type="domain" description="Chorismate-utilising enzyme C-terminal" evidence="1">
    <location>
        <begin position="87"/>
        <end position="331"/>
    </location>
</feature>
<dbReference type="RefSeq" id="WP_192534775.1">
    <property type="nucleotide sequence ID" value="NZ_JACZHT010000007.1"/>
</dbReference>
<evidence type="ECO:0000313" key="3">
    <source>
        <dbReference type="Proteomes" id="UP000631034"/>
    </source>
</evidence>
<dbReference type="NCBIfam" id="NF005486">
    <property type="entry name" value="PRK07093.1"/>
    <property type="match status" value="1"/>
</dbReference>
<organism evidence="2 3">
    <name type="scientific">Phaeovibrio sulfidiphilus</name>
    <dbReference type="NCBI Taxonomy" id="1220600"/>
    <lineage>
        <taxon>Bacteria</taxon>
        <taxon>Pseudomonadati</taxon>
        <taxon>Pseudomonadota</taxon>
        <taxon>Alphaproteobacteria</taxon>
        <taxon>Rhodospirillales</taxon>
        <taxon>Rhodospirillaceae</taxon>
        <taxon>Phaeovibrio</taxon>
    </lineage>
</organism>
<dbReference type="PANTHER" id="PTHR11236:SF50">
    <property type="entry name" value="AMINODEOXYCHORISMATE SYNTHASE COMPONENT 1"/>
    <property type="match status" value="1"/>
</dbReference>
<sequence length="335" mass="36611">MSPVFKNDTPTMDLNPEALRDAINRCWQARTPFLFAIDYELTGGFLIPEPDLATTEVGFVFPGGTNKPARETFREARSPGIVQPDPDSYRRLFDGARGALASKAVQVVNLSERTRIAPGVDARDLFLASRAPYQIYVPGRFVCFSPECFVRITADGTITTRPIKGTINAACPDAEHTLMTSPKEIAEHTATVRLVEEELANIAKGVHVARFRAVETIETRSGTLLQTVSDVSGTLDPADLDRPGDLLFRLLPAGSVTGVPRAAAHALIQALETRPRGYYCGIAGYSDGQTLETAVLIRFIEIEGETLWYRSGGGVTADSVCDREYAEILDKIYLQ</sequence>
<evidence type="ECO:0000313" key="2">
    <source>
        <dbReference type="EMBL" id="MBE1237761.1"/>
    </source>
</evidence>
<dbReference type="InterPro" id="IPR005801">
    <property type="entry name" value="ADC_synthase"/>
</dbReference>
<proteinExistence type="predicted"/>
<keyword evidence="2" id="KW-0808">Transferase</keyword>
<comment type="caution">
    <text evidence="2">The sequence shown here is derived from an EMBL/GenBank/DDBJ whole genome shotgun (WGS) entry which is preliminary data.</text>
</comment>
<accession>A0A8J6YJW8</accession>
<dbReference type="InterPro" id="IPR015890">
    <property type="entry name" value="Chorismate_C"/>
</dbReference>
<dbReference type="AlphaFoldDB" id="A0A8J6YJW8"/>
<evidence type="ECO:0000259" key="1">
    <source>
        <dbReference type="Pfam" id="PF00425"/>
    </source>
</evidence>
<dbReference type="SUPFAM" id="SSF56322">
    <property type="entry name" value="ADC synthase"/>
    <property type="match status" value="1"/>
</dbReference>
<dbReference type="Pfam" id="PF00425">
    <property type="entry name" value="Chorismate_bind"/>
    <property type="match status" value="1"/>
</dbReference>
<protein>
    <submittedName>
        <fullName evidence="2">Aminodeoxychorismate synthase component I</fullName>
        <ecNumber evidence="2">2.6.1.85</ecNumber>
    </submittedName>
</protein>
<keyword evidence="2" id="KW-0032">Aminotransferase</keyword>
<gene>
    <name evidence="2" type="ORF">IHV25_08885</name>
</gene>
<dbReference type="EC" id="2.6.1.85" evidence="2"/>
<name>A0A8J6YJW8_9PROT</name>
<dbReference type="PANTHER" id="PTHR11236">
    <property type="entry name" value="AMINOBENZOATE/ANTHRANILATE SYNTHASE"/>
    <property type="match status" value="1"/>
</dbReference>
<dbReference type="Proteomes" id="UP000631034">
    <property type="component" value="Unassembled WGS sequence"/>
</dbReference>
<reference evidence="2" key="1">
    <citation type="submission" date="2020-10" db="EMBL/GenBank/DDBJ databases">
        <title>Genome sequence of the unusual species of purple photosynthetic bacteria, Phaeovibrio sulfidiphilus DSM 23193, type strain.</title>
        <authorList>
            <person name="Kyndt J.A."/>
            <person name="Meyer T.E."/>
        </authorList>
    </citation>
    <scope>NUCLEOTIDE SEQUENCE</scope>
    <source>
        <strain evidence="2">DSM 23193</strain>
    </source>
</reference>
<dbReference type="InterPro" id="IPR019999">
    <property type="entry name" value="Anth_synth_I-like"/>
</dbReference>
<dbReference type="EMBL" id="JACZHT010000007">
    <property type="protein sequence ID" value="MBE1237761.1"/>
    <property type="molecule type" value="Genomic_DNA"/>
</dbReference>
<dbReference type="GO" id="GO:0000162">
    <property type="term" value="P:L-tryptophan biosynthetic process"/>
    <property type="evidence" value="ECO:0007669"/>
    <property type="project" value="TreeGrafter"/>
</dbReference>